<reference evidence="2" key="3">
    <citation type="submission" date="2025-09" db="UniProtKB">
        <authorList>
            <consortium name="Ensembl"/>
        </authorList>
    </citation>
    <scope>IDENTIFICATION</scope>
</reference>
<dbReference type="AlphaFoldDB" id="A0AAQ4RS09"/>
<reference evidence="2 3" key="1">
    <citation type="journal article" date="2021" name="G3 (Bethesda)">
        <title>Improved contiguity of the threespine stickleback genome using long-read sequencing.</title>
        <authorList>
            <person name="Nath S."/>
            <person name="Shaw D.E."/>
            <person name="White M.A."/>
        </authorList>
    </citation>
    <scope>NUCLEOTIDE SEQUENCE [LARGE SCALE GENOMIC DNA]</scope>
    <source>
        <strain evidence="2 3">Lake Benthic</strain>
    </source>
</reference>
<sequence length="160" mass="18596">MDKLEDLEIFLKTVDEISELVMDLKSPEVDVQHKALERADCYVAALDEPCSTKVNKTTINTKPPLPPPLDLQNESPDNFMKIIERDAEDRRARRSAKAKKATVFKDKGNEAYAQEDYETAVKYYSDGLAELRDMQPLYTNRAQIKRERERERERECLLLM</sequence>
<dbReference type="GO" id="GO:0070286">
    <property type="term" value="P:axonemal dynein complex assembly"/>
    <property type="evidence" value="ECO:0007669"/>
    <property type="project" value="TreeGrafter"/>
</dbReference>
<organism evidence="2 3">
    <name type="scientific">Gasterosteus aculeatus aculeatus</name>
    <name type="common">three-spined stickleback</name>
    <dbReference type="NCBI Taxonomy" id="481459"/>
    <lineage>
        <taxon>Eukaryota</taxon>
        <taxon>Metazoa</taxon>
        <taxon>Chordata</taxon>
        <taxon>Craniata</taxon>
        <taxon>Vertebrata</taxon>
        <taxon>Euteleostomi</taxon>
        <taxon>Actinopterygii</taxon>
        <taxon>Neopterygii</taxon>
        <taxon>Teleostei</taxon>
        <taxon>Neoteleostei</taxon>
        <taxon>Acanthomorphata</taxon>
        <taxon>Eupercaria</taxon>
        <taxon>Perciformes</taxon>
        <taxon>Cottioidei</taxon>
        <taxon>Gasterosteales</taxon>
        <taxon>Gasterosteidae</taxon>
        <taxon>Gasterosteus</taxon>
    </lineage>
</organism>
<evidence type="ECO:0000313" key="2">
    <source>
        <dbReference type="Ensembl" id="ENSGACP00000065722.1"/>
    </source>
</evidence>
<dbReference type="InterPro" id="IPR043195">
    <property type="entry name" value="TTC12"/>
</dbReference>
<dbReference type="GO" id="GO:0005813">
    <property type="term" value="C:centrosome"/>
    <property type="evidence" value="ECO:0007669"/>
    <property type="project" value="TreeGrafter"/>
</dbReference>
<evidence type="ECO:0000256" key="1">
    <source>
        <dbReference type="SAM" id="MobiDB-lite"/>
    </source>
</evidence>
<dbReference type="PANTHER" id="PTHR46540">
    <property type="entry name" value="TETRATRICOPEPTIDE REPEAT PROTEIN 12"/>
    <property type="match status" value="1"/>
</dbReference>
<dbReference type="GeneTree" id="ENSGT00940000164257"/>
<dbReference type="GO" id="GO:0007288">
    <property type="term" value="P:sperm axoneme assembly"/>
    <property type="evidence" value="ECO:0007669"/>
    <property type="project" value="TreeGrafter"/>
</dbReference>
<feature type="region of interest" description="Disordered" evidence="1">
    <location>
        <begin position="57"/>
        <end position="76"/>
    </location>
</feature>
<proteinExistence type="predicted"/>
<accession>A0AAQ4RS09</accession>
<dbReference type="Proteomes" id="UP000007635">
    <property type="component" value="Chromosome I"/>
</dbReference>
<dbReference type="Ensembl" id="ENSGACT00000070706.1">
    <property type="protein sequence ID" value="ENSGACP00000065722.1"/>
    <property type="gene ID" value="ENSGACG00000009165.3"/>
</dbReference>
<dbReference type="InterPro" id="IPR011990">
    <property type="entry name" value="TPR-like_helical_dom_sf"/>
</dbReference>
<keyword evidence="3" id="KW-1185">Reference proteome</keyword>
<dbReference type="SUPFAM" id="SSF48452">
    <property type="entry name" value="TPR-like"/>
    <property type="match status" value="1"/>
</dbReference>
<dbReference type="PANTHER" id="PTHR46540:SF1">
    <property type="entry name" value="TETRATRICOPEPTIDE REPEAT PROTEIN 12"/>
    <property type="match status" value="1"/>
</dbReference>
<protein>
    <submittedName>
        <fullName evidence="2">Tetratricopeptide repeat domain 12</fullName>
    </submittedName>
</protein>
<evidence type="ECO:0000313" key="3">
    <source>
        <dbReference type="Proteomes" id="UP000007635"/>
    </source>
</evidence>
<reference evidence="2" key="2">
    <citation type="submission" date="2025-08" db="UniProtKB">
        <authorList>
            <consortium name="Ensembl"/>
        </authorList>
    </citation>
    <scope>IDENTIFICATION</scope>
</reference>
<dbReference type="Gene3D" id="1.25.40.10">
    <property type="entry name" value="Tetratricopeptide repeat domain"/>
    <property type="match status" value="1"/>
</dbReference>
<name>A0AAQ4RS09_GASAC</name>
<dbReference type="GO" id="GO:0005737">
    <property type="term" value="C:cytoplasm"/>
    <property type="evidence" value="ECO:0007669"/>
    <property type="project" value="TreeGrafter"/>
</dbReference>